<gene>
    <name evidence="3" type="primary">Ccdc180_1</name>
    <name evidence="3" type="ORF">CHLAEN_R12144</name>
</gene>
<organism evidence="3 4">
    <name type="scientific">Chloroceryle aenea</name>
    <name type="common">American pygmy kingfisher</name>
    <dbReference type="NCBI Taxonomy" id="176938"/>
    <lineage>
        <taxon>Eukaryota</taxon>
        <taxon>Metazoa</taxon>
        <taxon>Chordata</taxon>
        <taxon>Craniata</taxon>
        <taxon>Vertebrata</taxon>
        <taxon>Euteleostomi</taxon>
        <taxon>Archelosauria</taxon>
        <taxon>Archosauria</taxon>
        <taxon>Dinosauria</taxon>
        <taxon>Saurischia</taxon>
        <taxon>Theropoda</taxon>
        <taxon>Coelurosauria</taxon>
        <taxon>Aves</taxon>
        <taxon>Neognathae</taxon>
        <taxon>Neoaves</taxon>
        <taxon>Telluraves</taxon>
        <taxon>Coraciimorphae</taxon>
        <taxon>Coraciiformes</taxon>
        <taxon>Cerylidae</taxon>
        <taxon>Chloroceryle</taxon>
    </lineage>
</organism>
<protein>
    <submittedName>
        <fullName evidence="3">CC180 protein</fullName>
    </submittedName>
</protein>
<feature type="non-terminal residue" evidence="3">
    <location>
        <position position="118"/>
    </location>
</feature>
<dbReference type="InterPro" id="IPR028089">
    <property type="entry name" value="DUF4455"/>
</dbReference>
<sequence>INRELLDDKRTIAKLFFNLMKSEVEKELSHQLKWQVTVMDWKLTQKNSAVQHFRELMEKEERENLQAMKTEMENMIMEQTSLSERRLEALQRLGCDLLPSTHTKAEMDEWYNSLVDLN</sequence>
<evidence type="ECO:0000313" key="3">
    <source>
        <dbReference type="EMBL" id="NXI51438.1"/>
    </source>
</evidence>
<dbReference type="OrthoDB" id="431588at2759"/>
<feature type="domain" description="DUF4455" evidence="2">
    <location>
        <begin position="1"/>
        <end position="118"/>
    </location>
</feature>
<proteinExistence type="predicted"/>
<evidence type="ECO:0000259" key="2">
    <source>
        <dbReference type="Pfam" id="PF14643"/>
    </source>
</evidence>
<keyword evidence="1" id="KW-0175">Coiled coil</keyword>
<feature type="non-terminal residue" evidence="3">
    <location>
        <position position="1"/>
    </location>
</feature>
<dbReference type="AlphaFoldDB" id="A0A7K9TT71"/>
<dbReference type="EMBL" id="VWZY01003166">
    <property type="protein sequence ID" value="NXI51438.1"/>
    <property type="molecule type" value="Genomic_DNA"/>
</dbReference>
<dbReference type="Pfam" id="PF14643">
    <property type="entry name" value="DUF4455"/>
    <property type="match status" value="1"/>
</dbReference>
<keyword evidence="4" id="KW-1185">Reference proteome</keyword>
<reference evidence="3 4" key="1">
    <citation type="submission" date="2019-09" db="EMBL/GenBank/DDBJ databases">
        <title>Bird 10,000 Genomes (B10K) Project - Family phase.</title>
        <authorList>
            <person name="Zhang G."/>
        </authorList>
    </citation>
    <scope>NUCLEOTIDE SEQUENCE [LARGE SCALE GENOMIC DNA]</scope>
    <source>
        <strain evidence="3">B10K-DU-001-61</strain>
        <tissue evidence="3">Muscle</tissue>
    </source>
</reference>
<accession>A0A7K9TT71</accession>
<name>A0A7K9TT71_9AVES</name>
<dbReference type="Proteomes" id="UP000579406">
    <property type="component" value="Unassembled WGS sequence"/>
</dbReference>
<comment type="caution">
    <text evidence="3">The sequence shown here is derived from an EMBL/GenBank/DDBJ whole genome shotgun (WGS) entry which is preliminary data.</text>
</comment>
<feature type="coiled-coil region" evidence="1">
    <location>
        <begin position="43"/>
        <end position="78"/>
    </location>
</feature>
<evidence type="ECO:0000256" key="1">
    <source>
        <dbReference type="SAM" id="Coils"/>
    </source>
</evidence>
<evidence type="ECO:0000313" key="4">
    <source>
        <dbReference type="Proteomes" id="UP000579406"/>
    </source>
</evidence>